<accession>A0A913Y848</accession>
<dbReference type="RefSeq" id="XP_020916225.1">
    <property type="nucleotide sequence ID" value="XM_021060566.2"/>
</dbReference>
<dbReference type="GeneID" id="110253618"/>
<dbReference type="OrthoDB" id="2357369at2759"/>
<proteinExistence type="predicted"/>
<dbReference type="KEGG" id="epa:110253618"/>
<organism evidence="1 2">
    <name type="scientific">Exaiptasia diaphana</name>
    <name type="common">Tropical sea anemone</name>
    <name type="synonym">Aiptasia pulchella</name>
    <dbReference type="NCBI Taxonomy" id="2652724"/>
    <lineage>
        <taxon>Eukaryota</taxon>
        <taxon>Metazoa</taxon>
        <taxon>Cnidaria</taxon>
        <taxon>Anthozoa</taxon>
        <taxon>Hexacorallia</taxon>
        <taxon>Actiniaria</taxon>
        <taxon>Aiptasiidae</taxon>
        <taxon>Exaiptasia</taxon>
    </lineage>
</organism>
<protein>
    <submittedName>
        <fullName evidence="1">Uncharacterized protein</fullName>
    </submittedName>
</protein>
<evidence type="ECO:0000313" key="2">
    <source>
        <dbReference type="Proteomes" id="UP000887567"/>
    </source>
</evidence>
<dbReference type="OMA" id="GYFICAS"/>
<keyword evidence="2" id="KW-1185">Reference proteome</keyword>
<evidence type="ECO:0000313" key="1">
    <source>
        <dbReference type="EnsemblMetazoa" id="XP_020916225.1"/>
    </source>
</evidence>
<dbReference type="Proteomes" id="UP000887567">
    <property type="component" value="Unplaced"/>
</dbReference>
<dbReference type="AlphaFoldDB" id="A0A913Y848"/>
<sequence>MTKVDGKAHLCFFDEGSWFQGRLITAEKKQFGLFGEECEPPVNQYHQCCFDEEPMFYKVTFINFETKEDKTFDHVMKTNGDNCTLTSDTLIFHTDEMLTGHKAEEYIAKFCSQELNGKEGIVCIGEMEIQLQEETSDT</sequence>
<dbReference type="EnsemblMetazoa" id="XM_021060566.2">
    <property type="protein sequence ID" value="XP_020916225.1"/>
    <property type="gene ID" value="LOC110253618"/>
</dbReference>
<name>A0A913Y848_EXADI</name>
<reference evidence="1" key="1">
    <citation type="submission" date="2022-11" db="UniProtKB">
        <authorList>
            <consortium name="EnsemblMetazoa"/>
        </authorList>
    </citation>
    <scope>IDENTIFICATION</scope>
</reference>